<protein>
    <submittedName>
        <fullName evidence="1">Uncharacterized protein</fullName>
    </submittedName>
</protein>
<sequence>MNSNSLGLINGMCSFWVGEYIITPVEAFVILLTDIRLSAYRAKEIANTSLYKPFLFMDTPPFSVLIKEKFKKL</sequence>
<dbReference type="AlphaFoldDB" id="W7KYF0"/>
<evidence type="ECO:0000313" key="1">
    <source>
        <dbReference type="EMBL" id="EWG07777.1"/>
    </source>
</evidence>
<comment type="caution">
    <text evidence="1">The sequence shown here is derived from an EMBL/GenBank/DDBJ whole genome shotgun (WGS) entry which is preliminary data.</text>
</comment>
<reference evidence="1 2" key="1">
    <citation type="journal article" date="2014" name="Genome Announc.">
        <title>Draft Genome Sequence of the Sulfolobales Archaeon AZ1, Obtained through Metagenomic Analysis of a Mexican Hot Spring.</title>
        <authorList>
            <person name="Servin-Garciduenas L.E."/>
            <person name="Martinez-Romero E."/>
        </authorList>
    </citation>
    <scope>NUCLEOTIDE SEQUENCE [LARGE SCALE GENOMIC DNA]</scope>
    <source>
        <strain evidence="1">AZ1-illumnia</strain>
    </source>
</reference>
<proteinExistence type="predicted"/>
<name>W7KYF0_9CREN</name>
<keyword evidence="2" id="KW-1185">Reference proteome</keyword>
<gene>
    <name evidence="1" type="ORF">ASUL_01999</name>
</gene>
<dbReference type="Proteomes" id="UP000054284">
    <property type="component" value="Unassembled WGS sequence"/>
</dbReference>
<organism evidence="1 2">
    <name type="scientific">Candidatus Aramenus sulfurataquae</name>
    <dbReference type="NCBI Taxonomy" id="1326980"/>
    <lineage>
        <taxon>Archaea</taxon>
        <taxon>Thermoproteota</taxon>
        <taxon>Thermoprotei</taxon>
        <taxon>Sulfolobales</taxon>
        <taxon>Sulfolobaceae</taxon>
        <taxon>Candidatus Aramenus</taxon>
    </lineage>
</organism>
<evidence type="ECO:0000313" key="2">
    <source>
        <dbReference type="Proteomes" id="UP000054284"/>
    </source>
</evidence>
<dbReference type="EMBL" id="ASRH01000002">
    <property type="protein sequence ID" value="EWG07777.1"/>
    <property type="molecule type" value="Genomic_DNA"/>
</dbReference>
<accession>W7KYF0</accession>